<dbReference type="SUPFAM" id="SSF53756">
    <property type="entry name" value="UDP-Glycosyltransferase/glycogen phosphorylase"/>
    <property type="match status" value="1"/>
</dbReference>
<dbReference type="InterPro" id="IPR050426">
    <property type="entry name" value="Glycosyltransferase_28"/>
</dbReference>
<dbReference type="EC" id="2.4.1.-" evidence="7"/>
<dbReference type="CDD" id="cd03784">
    <property type="entry name" value="GT1_Gtf-like"/>
    <property type="match status" value="1"/>
</dbReference>
<evidence type="ECO:0000256" key="2">
    <source>
        <dbReference type="ARBA" id="ARBA00022676"/>
    </source>
</evidence>
<dbReference type="STRING" id="1179773.BN6_58750"/>
<dbReference type="HOGENOM" id="CLU_000537_7_4_11"/>
<dbReference type="EMBL" id="HE804045">
    <property type="protein sequence ID" value="CCH33132.1"/>
    <property type="molecule type" value="Genomic_DNA"/>
</dbReference>
<dbReference type="BioCyc" id="SESP1179773:BN6_RS28255-MONOMER"/>
<evidence type="ECO:0000313" key="8">
    <source>
        <dbReference type="Proteomes" id="UP000006281"/>
    </source>
</evidence>
<keyword evidence="4" id="KW-0045">Antibiotic biosynthesis</keyword>
<name>K0K6K5_SACES</name>
<accession>K0K6K5</accession>
<dbReference type="FunFam" id="3.40.50.2000:FF:000072">
    <property type="entry name" value="Glycosyl transferase"/>
    <property type="match status" value="1"/>
</dbReference>
<evidence type="ECO:0000256" key="3">
    <source>
        <dbReference type="ARBA" id="ARBA00022679"/>
    </source>
</evidence>
<dbReference type="KEGG" id="sesp:BN6_58750"/>
<keyword evidence="2 7" id="KW-0328">Glycosyltransferase</keyword>
<dbReference type="Pfam" id="PF21036">
    <property type="entry name" value="EryCIII-like_N"/>
    <property type="match status" value="1"/>
</dbReference>
<dbReference type="PANTHER" id="PTHR48050">
    <property type="entry name" value="STEROL 3-BETA-GLUCOSYLTRANSFERASE"/>
    <property type="match status" value="1"/>
</dbReference>
<dbReference type="InterPro" id="IPR030953">
    <property type="entry name" value="Glycosyl_450act"/>
</dbReference>
<sequence>MRILFVANPEKAHLLTMVPLAWALRTAGHEVLFAGQPAFTPTITQAGLTAVPVGRDVDLWHLIPRHPDLRDWTWDPAYGLPAPYDVAEEPDKASWEYLHQGYVDAVNDWHKPACFPMIAALVEFAGHWKPDLVLWEPLALAGPIAARACGAAHARLLWSTDVFGVTRRHMVRVKAGRPDPLGDWLESYARLHDFEYGEDLATGRFTIDQLPGSLRMEADLDYVPVQYIPYGGPAAVPDWLTAPPRRPRVALTMGLSLTAHEAGYAVGVQNVLDDLATLDIEVVATLSGAEQKKLTRLPDNARIVSYAPLHALAPTCAAVISHGGFGTFLTTARHGVPQLAAPWDFDGPAFAALAARQGSTLAIRADQATGPAVREAVQRLLAEPSFGERAAALRDEIHEMPTPNQLVPRLEELTAAHRTR</sequence>
<evidence type="ECO:0000259" key="5">
    <source>
        <dbReference type="Pfam" id="PF06722"/>
    </source>
</evidence>
<evidence type="ECO:0000313" key="7">
    <source>
        <dbReference type="EMBL" id="CCH33132.1"/>
    </source>
</evidence>
<dbReference type="GO" id="GO:0008194">
    <property type="term" value="F:UDP-glycosyltransferase activity"/>
    <property type="evidence" value="ECO:0007669"/>
    <property type="project" value="InterPro"/>
</dbReference>
<proteinExistence type="inferred from homology"/>
<dbReference type="GO" id="GO:0016758">
    <property type="term" value="F:hexosyltransferase activity"/>
    <property type="evidence" value="ECO:0007669"/>
    <property type="project" value="UniProtKB-ARBA"/>
</dbReference>
<feature type="domain" description="Erythromycin biosynthesis protein CIII-like N-terminal" evidence="6">
    <location>
        <begin position="22"/>
        <end position="254"/>
    </location>
</feature>
<gene>
    <name evidence="7" type="primary">sam14</name>
    <name evidence="7" type="ordered locus">BN6_58750</name>
</gene>
<dbReference type="GO" id="GO:0017000">
    <property type="term" value="P:antibiotic biosynthetic process"/>
    <property type="evidence" value="ECO:0007669"/>
    <property type="project" value="UniProtKB-KW"/>
</dbReference>
<dbReference type="PANTHER" id="PTHR48050:SF13">
    <property type="entry name" value="STEROL 3-BETA-GLUCOSYLTRANSFERASE UGT80A2"/>
    <property type="match status" value="1"/>
</dbReference>
<dbReference type="InterPro" id="IPR010610">
    <property type="entry name" value="EryCIII-like_C"/>
</dbReference>
<keyword evidence="8" id="KW-1185">Reference proteome</keyword>
<feature type="domain" description="Erythromycin biosynthesis protein CIII-like C-terminal" evidence="5">
    <location>
        <begin position="270"/>
        <end position="413"/>
    </location>
</feature>
<comment type="similarity">
    <text evidence="1">Belongs to the glycosyltransferase 28 family.</text>
</comment>
<organism evidence="7 8">
    <name type="scientific">Saccharothrix espanaensis (strain ATCC 51144 / DSM 44229 / JCM 9112 / NBRC 15066 / NRRL 15764)</name>
    <dbReference type="NCBI Taxonomy" id="1179773"/>
    <lineage>
        <taxon>Bacteria</taxon>
        <taxon>Bacillati</taxon>
        <taxon>Actinomycetota</taxon>
        <taxon>Actinomycetes</taxon>
        <taxon>Pseudonocardiales</taxon>
        <taxon>Pseudonocardiaceae</taxon>
        <taxon>Saccharothrix</taxon>
    </lineage>
</organism>
<dbReference type="PATRIC" id="fig|1179773.3.peg.5908"/>
<dbReference type="AlphaFoldDB" id="K0K6K5"/>
<protein>
    <submittedName>
        <fullName evidence="7">Glycosyltransferase, family 1</fullName>
        <ecNumber evidence="7">2.4.1.-</ecNumber>
    </submittedName>
</protein>
<evidence type="ECO:0000256" key="4">
    <source>
        <dbReference type="ARBA" id="ARBA00023194"/>
    </source>
</evidence>
<dbReference type="OrthoDB" id="5488434at2"/>
<reference evidence="7 8" key="1">
    <citation type="journal article" date="2012" name="BMC Genomics">
        <title>Complete genome sequence of Saccharothrix espanaensis DSM 44229T and comparison to the other completely sequenced Pseudonocardiaceae.</title>
        <authorList>
            <person name="Strobel T."/>
            <person name="Al-Dilaimi A."/>
            <person name="Blom J."/>
            <person name="Gessner A."/>
            <person name="Kalinowski J."/>
            <person name="Luzhetska M."/>
            <person name="Puhler A."/>
            <person name="Szczepanowski R."/>
            <person name="Bechthold A."/>
            <person name="Ruckert C."/>
        </authorList>
    </citation>
    <scope>NUCLEOTIDE SEQUENCE [LARGE SCALE GENOMIC DNA]</scope>
    <source>
        <strain evidence="8">ATCC 51144 / DSM 44229 / JCM 9112 / NBRC 15066 / NRRL 15764</strain>
    </source>
</reference>
<keyword evidence="3 7" id="KW-0808">Transferase</keyword>
<dbReference type="NCBIfam" id="TIGR04516">
    <property type="entry name" value="glycosyl_450act"/>
    <property type="match status" value="1"/>
</dbReference>
<evidence type="ECO:0000259" key="6">
    <source>
        <dbReference type="Pfam" id="PF21036"/>
    </source>
</evidence>
<dbReference type="InterPro" id="IPR048284">
    <property type="entry name" value="EryCIII-like_N"/>
</dbReference>
<evidence type="ECO:0000256" key="1">
    <source>
        <dbReference type="ARBA" id="ARBA00006962"/>
    </source>
</evidence>
<dbReference type="Pfam" id="PF06722">
    <property type="entry name" value="EryCIII-like_C"/>
    <property type="match status" value="1"/>
</dbReference>
<dbReference type="RefSeq" id="WP_015103243.1">
    <property type="nucleotide sequence ID" value="NC_019673.1"/>
</dbReference>
<dbReference type="eggNOG" id="COG1819">
    <property type="taxonomic scope" value="Bacteria"/>
</dbReference>
<dbReference type="InterPro" id="IPR002213">
    <property type="entry name" value="UDP_glucos_trans"/>
</dbReference>
<dbReference type="Gene3D" id="3.40.50.2000">
    <property type="entry name" value="Glycogen Phosphorylase B"/>
    <property type="match status" value="2"/>
</dbReference>
<dbReference type="Proteomes" id="UP000006281">
    <property type="component" value="Chromosome"/>
</dbReference>